<protein>
    <submittedName>
        <fullName evidence="2">Uncharacterized protein</fullName>
    </submittedName>
</protein>
<gene>
    <name evidence="2" type="ORF">BK123_21590</name>
</gene>
<proteinExistence type="predicted"/>
<organism evidence="2 3">
    <name type="scientific">Paenibacillus lautus</name>
    <name type="common">Bacillus lautus</name>
    <dbReference type="NCBI Taxonomy" id="1401"/>
    <lineage>
        <taxon>Bacteria</taxon>
        <taxon>Bacillati</taxon>
        <taxon>Bacillota</taxon>
        <taxon>Bacilli</taxon>
        <taxon>Bacillales</taxon>
        <taxon>Paenibacillaceae</taxon>
        <taxon>Paenibacillus</taxon>
    </lineage>
</organism>
<keyword evidence="1" id="KW-0812">Transmembrane</keyword>
<dbReference type="Proteomes" id="UP000187074">
    <property type="component" value="Unassembled WGS sequence"/>
</dbReference>
<accession>A0A1R1AYQ8</accession>
<name>A0A1R1AYQ8_PAELA</name>
<evidence type="ECO:0000313" key="2">
    <source>
        <dbReference type="EMBL" id="OME90937.1"/>
    </source>
</evidence>
<reference evidence="2 3" key="1">
    <citation type="submission" date="2016-11" db="EMBL/GenBank/DDBJ databases">
        <title>Paenibacillus species isolates.</title>
        <authorList>
            <person name="Beno S.M."/>
        </authorList>
    </citation>
    <scope>NUCLEOTIDE SEQUENCE [LARGE SCALE GENOMIC DNA]</scope>
    <source>
        <strain evidence="2 3">FSL F4-0100</strain>
    </source>
</reference>
<sequence>MLALLFLVYSLVEWYIAKKKAKAPREKWTVLLLILAFTVWNLFALFYHEWLTPNQLIMLLFGWLNNIG</sequence>
<evidence type="ECO:0000256" key="1">
    <source>
        <dbReference type="SAM" id="Phobius"/>
    </source>
</evidence>
<dbReference type="AlphaFoldDB" id="A0A1R1AYQ8"/>
<dbReference type="RefSeq" id="WP_076324428.1">
    <property type="nucleotide sequence ID" value="NZ_MRTF01000007.1"/>
</dbReference>
<dbReference type="OrthoDB" id="2626915at2"/>
<dbReference type="STRING" id="1401.BK123_21590"/>
<evidence type="ECO:0000313" key="3">
    <source>
        <dbReference type="Proteomes" id="UP000187074"/>
    </source>
</evidence>
<keyword evidence="1" id="KW-0472">Membrane</keyword>
<feature type="transmembrane region" description="Helical" evidence="1">
    <location>
        <begin position="28"/>
        <end position="48"/>
    </location>
</feature>
<comment type="caution">
    <text evidence="2">The sequence shown here is derived from an EMBL/GenBank/DDBJ whole genome shotgun (WGS) entry which is preliminary data.</text>
</comment>
<dbReference type="EMBL" id="MRTF01000007">
    <property type="protein sequence ID" value="OME90937.1"/>
    <property type="molecule type" value="Genomic_DNA"/>
</dbReference>
<keyword evidence="1" id="KW-1133">Transmembrane helix</keyword>